<dbReference type="InterPro" id="IPR041010">
    <property type="entry name" value="Znf-ACC"/>
</dbReference>
<feature type="binding site" evidence="13">
    <location>
        <position position="11"/>
    </location>
    <ligand>
        <name>Zn(2+)</name>
        <dbReference type="ChEBI" id="CHEBI:29105"/>
    </ligand>
</feature>
<dbReference type="KEGG" id="hcv:FTV88_0487"/>
<dbReference type="Pfam" id="PF17848">
    <property type="entry name" value="Zn_ribbon_ACC"/>
    <property type="match status" value="1"/>
</dbReference>
<feature type="domain" description="CoA carboxyltransferase N-terminal" evidence="14">
    <location>
        <begin position="4"/>
        <end position="270"/>
    </location>
</feature>
<evidence type="ECO:0000313" key="15">
    <source>
        <dbReference type="EMBL" id="QGG46666.1"/>
    </source>
</evidence>
<dbReference type="GO" id="GO:0003989">
    <property type="term" value="F:acetyl-CoA carboxylase activity"/>
    <property type="evidence" value="ECO:0007669"/>
    <property type="project" value="InterPro"/>
</dbReference>
<proteinExistence type="inferred from homology"/>
<keyword evidence="16" id="KW-1185">Reference proteome</keyword>
<keyword evidence="9 13" id="KW-0067">ATP-binding</keyword>
<dbReference type="AlphaFoldDB" id="A0A5Q2MZM2"/>
<dbReference type="Proteomes" id="UP000366051">
    <property type="component" value="Chromosome"/>
</dbReference>
<dbReference type="Pfam" id="PF01039">
    <property type="entry name" value="Carboxyl_trans"/>
    <property type="match status" value="1"/>
</dbReference>
<comment type="catalytic activity">
    <reaction evidence="13">
        <text>N(6)-carboxybiotinyl-L-lysyl-[protein] + acetyl-CoA = N(6)-biotinyl-L-lysyl-[protein] + malonyl-CoA</text>
        <dbReference type="Rhea" id="RHEA:54728"/>
        <dbReference type="Rhea" id="RHEA-COMP:10505"/>
        <dbReference type="Rhea" id="RHEA-COMP:10506"/>
        <dbReference type="ChEBI" id="CHEBI:57288"/>
        <dbReference type="ChEBI" id="CHEBI:57384"/>
        <dbReference type="ChEBI" id="CHEBI:83144"/>
        <dbReference type="ChEBI" id="CHEBI:83145"/>
        <dbReference type="EC" id="2.1.3.15"/>
    </reaction>
</comment>
<feature type="binding site" evidence="13">
    <location>
        <position position="27"/>
    </location>
    <ligand>
        <name>Zn(2+)</name>
        <dbReference type="ChEBI" id="CHEBI:29105"/>
    </ligand>
</feature>
<keyword evidence="10 13" id="KW-0443">Lipid metabolism</keyword>
<accession>A0A5Q2MZM2</accession>
<keyword evidence="2 13" id="KW-0444">Lipid biosynthesis</keyword>
<sequence length="270" mass="29704">MDGLWIKCNQCQEIFLTKELEKNYKVCPKCDFHFRMTAHERVQMLFDTDTFVEWDREITSKDPLEFPGYKEKVAKSQRDTSLSEAILTGIGKVDGHNVVVGIMDPRFIMASMGTVVGEKIVRAIEGARDHNCPLILFCASGGARMQEGVLSLMQMARTSAALSSLAEKGVPYFSVLTDPTTGGVTASFAMLGDVIIAEPGALIGFTGPRVIEQTIRQKLPEGFQRAEFLQKHGMVDLIMNRTEMRKELAILLALHRAGNEGGSSDGTTGL</sequence>
<keyword evidence="5 13" id="KW-0547">Nucleotide-binding</keyword>
<protein>
    <recommendedName>
        <fullName evidence="13">Acetyl-coenzyme A carboxylase carboxyl transferase subunit beta</fullName>
        <shortName evidence="13">ACCase subunit beta</shortName>
        <shortName evidence="13">Acetyl-CoA carboxylase carboxyltransferase subunit beta</shortName>
        <ecNumber evidence="13">2.1.3.15</ecNumber>
    </recommendedName>
</protein>
<organism evidence="15 16">
    <name type="scientific">Heliorestis convoluta</name>
    <dbReference type="NCBI Taxonomy" id="356322"/>
    <lineage>
        <taxon>Bacteria</taxon>
        <taxon>Bacillati</taxon>
        <taxon>Bacillota</taxon>
        <taxon>Clostridia</taxon>
        <taxon>Eubacteriales</taxon>
        <taxon>Heliobacteriaceae</taxon>
        <taxon>Heliorestis</taxon>
    </lineage>
</organism>
<dbReference type="GO" id="GO:0006633">
    <property type="term" value="P:fatty acid biosynthetic process"/>
    <property type="evidence" value="ECO:0007669"/>
    <property type="project" value="UniProtKB-KW"/>
</dbReference>
<feature type="binding site" evidence="13">
    <location>
        <position position="30"/>
    </location>
    <ligand>
        <name>Zn(2+)</name>
        <dbReference type="ChEBI" id="CHEBI:29105"/>
    </ligand>
</feature>
<evidence type="ECO:0000259" key="14">
    <source>
        <dbReference type="PROSITE" id="PS50980"/>
    </source>
</evidence>
<comment type="cofactor">
    <cofactor evidence="13">
        <name>Zn(2+)</name>
        <dbReference type="ChEBI" id="CHEBI:29105"/>
    </cofactor>
    <text evidence="13">Binds 1 zinc ion per subunit.</text>
</comment>
<feature type="binding site" evidence="13">
    <location>
        <position position="8"/>
    </location>
    <ligand>
        <name>Zn(2+)</name>
        <dbReference type="ChEBI" id="CHEBI:29105"/>
    </ligand>
</feature>
<dbReference type="InterPro" id="IPR034733">
    <property type="entry name" value="AcCoA_carboxyl_beta"/>
</dbReference>
<keyword evidence="3 13" id="KW-0808">Transferase</keyword>
<keyword evidence="8 13" id="KW-0862">Zinc</keyword>
<dbReference type="GO" id="GO:0016743">
    <property type="term" value="F:carboxyl- or carbamoyltransferase activity"/>
    <property type="evidence" value="ECO:0007669"/>
    <property type="project" value="UniProtKB-UniRule"/>
</dbReference>
<keyword evidence="7 13" id="KW-0276">Fatty acid metabolism</keyword>
<reference evidence="16" key="1">
    <citation type="submission" date="2019-11" db="EMBL/GenBank/DDBJ databases">
        <title>Genome sequence of Heliorestis convoluta strain HH, an alkaliphilic and minimalistic phototrophic bacterium from a soda lake in Egypt.</title>
        <authorList>
            <person name="Dewey E.D."/>
            <person name="Stokes L.M."/>
            <person name="Burchell B.M."/>
            <person name="Shaffer K.N."/>
            <person name="Huntington A.M."/>
            <person name="Baker J.M."/>
            <person name="Nadendla S."/>
            <person name="Giglio M.G."/>
            <person name="Touchman J.W."/>
            <person name="Blankenship R.E."/>
            <person name="Madigan M.T."/>
            <person name="Sattley W.M."/>
        </authorList>
    </citation>
    <scope>NUCLEOTIDE SEQUENCE [LARGE SCALE GENOMIC DNA]</scope>
    <source>
        <strain evidence="16">HH</strain>
    </source>
</reference>
<dbReference type="SUPFAM" id="SSF52096">
    <property type="entry name" value="ClpP/crotonase"/>
    <property type="match status" value="1"/>
</dbReference>
<feature type="zinc finger region" description="C4-type" evidence="13">
    <location>
        <begin position="8"/>
        <end position="30"/>
    </location>
</feature>
<comment type="subunit">
    <text evidence="13">Acetyl-CoA carboxylase is a heterohexamer composed of biotin carboxyl carrier protein (AccB), biotin carboxylase (AccC) and two subunits each of ACCase subunit alpha (AccA) and ACCase subunit beta (AccD).</text>
</comment>
<evidence type="ECO:0000313" key="16">
    <source>
        <dbReference type="Proteomes" id="UP000366051"/>
    </source>
</evidence>
<dbReference type="GO" id="GO:0009317">
    <property type="term" value="C:acetyl-CoA carboxylase complex"/>
    <property type="evidence" value="ECO:0007669"/>
    <property type="project" value="InterPro"/>
</dbReference>
<name>A0A5Q2MZM2_9FIRM</name>
<keyword evidence="4 13" id="KW-0479">Metal-binding</keyword>
<keyword evidence="6 13" id="KW-0863">Zinc-finger</keyword>
<dbReference type="GO" id="GO:0008270">
    <property type="term" value="F:zinc ion binding"/>
    <property type="evidence" value="ECO:0007669"/>
    <property type="project" value="UniProtKB-UniRule"/>
</dbReference>
<comment type="subcellular location">
    <subcellularLocation>
        <location evidence="1 13">Cytoplasm</location>
    </subcellularLocation>
</comment>
<evidence type="ECO:0000256" key="8">
    <source>
        <dbReference type="ARBA" id="ARBA00022833"/>
    </source>
</evidence>
<dbReference type="HAMAP" id="MF_01395">
    <property type="entry name" value="AcetylCoA_CT_beta"/>
    <property type="match status" value="1"/>
</dbReference>
<dbReference type="GO" id="GO:2001295">
    <property type="term" value="P:malonyl-CoA biosynthetic process"/>
    <property type="evidence" value="ECO:0007669"/>
    <property type="project" value="UniProtKB-UniRule"/>
</dbReference>
<dbReference type="PANTHER" id="PTHR42995:SF5">
    <property type="entry name" value="ACETYL-COENZYME A CARBOXYLASE CARBOXYL TRANSFERASE SUBUNIT BETA, CHLOROPLASTIC"/>
    <property type="match status" value="1"/>
</dbReference>
<comment type="pathway">
    <text evidence="13">Lipid metabolism; malonyl-CoA biosynthesis; malonyl-CoA from acetyl-CoA: step 1/1.</text>
</comment>
<dbReference type="GO" id="GO:0005524">
    <property type="term" value="F:ATP binding"/>
    <property type="evidence" value="ECO:0007669"/>
    <property type="project" value="UniProtKB-KW"/>
</dbReference>
<evidence type="ECO:0000256" key="3">
    <source>
        <dbReference type="ARBA" id="ARBA00022679"/>
    </source>
</evidence>
<evidence type="ECO:0000256" key="5">
    <source>
        <dbReference type="ARBA" id="ARBA00022741"/>
    </source>
</evidence>
<dbReference type="InterPro" id="IPR000438">
    <property type="entry name" value="Acetyl_CoA_COase_Trfase_b_su"/>
</dbReference>
<dbReference type="UniPathway" id="UPA00655">
    <property type="reaction ID" value="UER00711"/>
</dbReference>
<dbReference type="PROSITE" id="PS50980">
    <property type="entry name" value="COA_CT_NTER"/>
    <property type="match status" value="1"/>
</dbReference>
<dbReference type="InterPro" id="IPR011762">
    <property type="entry name" value="COA_CT_N"/>
</dbReference>
<comment type="function">
    <text evidence="12 13">Component of the acetyl coenzyme A carboxylase (ACC) complex. Biotin carboxylase (BC) catalyzes the carboxylation of biotin on its carrier protein (BCCP) and then the CO(2) group is transferred by the transcarboxylase to acetyl-CoA to form malonyl-CoA.</text>
</comment>
<keyword evidence="15" id="KW-0436">Ligase</keyword>
<keyword evidence="11 13" id="KW-0275">Fatty acid biosynthesis</keyword>
<dbReference type="PANTHER" id="PTHR42995">
    <property type="entry name" value="ACETYL-COENZYME A CARBOXYLASE CARBOXYL TRANSFERASE SUBUNIT BETA, CHLOROPLASTIC"/>
    <property type="match status" value="1"/>
</dbReference>
<dbReference type="Gene3D" id="3.90.226.10">
    <property type="entry name" value="2-enoyl-CoA Hydratase, Chain A, domain 1"/>
    <property type="match status" value="1"/>
</dbReference>
<evidence type="ECO:0000256" key="6">
    <source>
        <dbReference type="ARBA" id="ARBA00022771"/>
    </source>
</evidence>
<evidence type="ECO:0000256" key="10">
    <source>
        <dbReference type="ARBA" id="ARBA00023098"/>
    </source>
</evidence>
<dbReference type="EMBL" id="CP045875">
    <property type="protein sequence ID" value="QGG46666.1"/>
    <property type="molecule type" value="Genomic_DNA"/>
</dbReference>
<evidence type="ECO:0000256" key="9">
    <source>
        <dbReference type="ARBA" id="ARBA00022840"/>
    </source>
</evidence>
<dbReference type="EC" id="2.1.3.15" evidence="13"/>
<evidence type="ECO:0000256" key="12">
    <source>
        <dbReference type="ARBA" id="ARBA00025280"/>
    </source>
</evidence>
<dbReference type="NCBIfam" id="TIGR00515">
    <property type="entry name" value="accD"/>
    <property type="match status" value="1"/>
</dbReference>
<evidence type="ECO:0000256" key="13">
    <source>
        <dbReference type="HAMAP-Rule" id="MF_01395"/>
    </source>
</evidence>
<keyword evidence="13" id="KW-0963">Cytoplasm</keyword>
<gene>
    <name evidence="13" type="primary">accD</name>
    <name evidence="15" type="ORF">FTV88_0487</name>
</gene>
<evidence type="ECO:0000256" key="7">
    <source>
        <dbReference type="ARBA" id="ARBA00022832"/>
    </source>
</evidence>
<dbReference type="InterPro" id="IPR029045">
    <property type="entry name" value="ClpP/crotonase-like_dom_sf"/>
</dbReference>
<dbReference type="OrthoDB" id="9772975at2"/>
<comment type="similarity">
    <text evidence="13">Belongs to the AccD/PCCB family.</text>
</comment>
<evidence type="ECO:0000256" key="4">
    <source>
        <dbReference type="ARBA" id="ARBA00022723"/>
    </source>
</evidence>
<evidence type="ECO:0000256" key="1">
    <source>
        <dbReference type="ARBA" id="ARBA00004496"/>
    </source>
</evidence>
<evidence type="ECO:0000256" key="11">
    <source>
        <dbReference type="ARBA" id="ARBA00023160"/>
    </source>
</evidence>
<evidence type="ECO:0000256" key="2">
    <source>
        <dbReference type="ARBA" id="ARBA00022516"/>
    </source>
</evidence>
<dbReference type="PRINTS" id="PR01070">
    <property type="entry name" value="ACCCTRFRASEB"/>
</dbReference>